<reference evidence="3 4" key="1">
    <citation type="journal article" date="2019" name="Nat. Med.">
        <title>A library of human gut bacterial isolates paired with longitudinal multiomics data enables mechanistic microbiome research.</title>
        <authorList>
            <person name="Poyet M."/>
            <person name="Groussin M."/>
            <person name="Gibbons S.M."/>
            <person name="Avila-Pacheco J."/>
            <person name="Jiang X."/>
            <person name="Kearney S.M."/>
            <person name="Perrotta A.R."/>
            <person name="Berdy B."/>
            <person name="Zhao S."/>
            <person name="Lieberman T.D."/>
            <person name="Swanson P.K."/>
            <person name="Smith M."/>
            <person name="Roesemann S."/>
            <person name="Alexander J.E."/>
            <person name="Rich S.A."/>
            <person name="Livny J."/>
            <person name="Vlamakis H."/>
            <person name="Clish C."/>
            <person name="Bullock K."/>
            <person name="Deik A."/>
            <person name="Scott J."/>
            <person name="Pierce K.A."/>
            <person name="Xavier R.J."/>
            <person name="Alm E.J."/>
        </authorList>
    </citation>
    <scope>NUCLEOTIDE SEQUENCE [LARGE SCALE GENOMIC DNA]</scope>
    <source>
        <strain evidence="1 4">BIOML-A13</strain>
        <strain evidence="2 3">BIOML-A3</strain>
    </source>
</reference>
<comment type="caution">
    <text evidence="1">The sequence shown here is derived from an EMBL/GenBank/DDBJ whole genome shotgun (WGS) entry which is preliminary data.</text>
</comment>
<evidence type="ECO:0000313" key="3">
    <source>
        <dbReference type="Proteomes" id="UP000443070"/>
    </source>
</evidence>
<keyword evidence="3" id="KW-1185">Reference proteome</keyword>
<protein>
    <submittedName>
        <fullName evidence="1">DUF4127 family protein</fullName>
    </submittedName>
</protein>
<name>A0A7X3BUI6_9FIRM</name>
<dbReference type="Pfam" id="PF13552">
    <property type="entry name" value="DUF4127"/>
    <property type="match status" value="1"/>
</dbReference>
<dbReference type="RefSeq" id="WP_155163442.1">
    <property type="nucleotide sequence ID" value="NZ_DBFWIS010000034.1"/>
</dbReference>
<evidence type="ECO:0000313" key="4">
    <source>
        <dbReference type="Proteomes" id="UP000484547"/>
    </source>
</evidence>
<dbReference type="EMBL" id="WNBW01000001">
    <property type="protein sequence ID" value="MTU02939.1"/>
    <property type="molecule type" value="Genomic_DNA"/>
</dbReference>
<proteinExistence type="predicted"/>
<dbReference type="InterPro" id="IPR025394">
    <property type="entry name" value="DUF4127"/>
</dbReference>
<evidence type="ECO:0000313" key="2">
    <source>
        <dbReference type="EMBL" id="MTU02939.1"/>
    </source>
</evidence>
<dbReference type="Proteomes" id="UP000484547">
    <property type="component" value="Unassembled WGS sequence"/>
</dbReference>
<dbReference type="AlphaFoldDB" id="A0A7X3BUI6"/>
<gene>
    <name evidence="1" type="ORF">GMD11_00820</name>
    <name evidence="2" type="ORF">GMD18_00815</name>
</gene>
<sequence length="521" mass="57907">MKKIYFILTLLVIYFLPFSVTEASMGRNTLLFVPLDNRPVCLDYAVETMKAAGWNVETPPLEYIAGNDHSGNPDKLYEWLAARSATANAIVISSDALIYGGLVDSRTHQLPQDILTSRAERLLNLKSLGGDPLVYVFTTIMRSPKASSAPVEPAYYAEWGPKLFRMGVLEDKLDLKEISRKERKELSGLKVEIPQAVQEDRARRRSLNIATTELLLHGVESGNFDYLLIGRDDTAPYSQAHKEARKMDILVRELPKEKIRFFSGADQLGLLLLSRAASRVSYEIPMVYVDFAEGKGGETIPAYEDDEIAFSAAEHIHAAGGWPTANLARADLVLAVNTPFDGVTIEASNPKNTGTITEHTEKFVADVKRYLKQGKAVAVADIAYGNGADNALVRKLFEEEVAEKLAAYGGWNTAGNTLGFALGQGLLSKSMDTADLQSLLEIRYLDDWAYQANVRNKTYVELIWPNYWPNSGLNTQQVQEAEAVITKDILEIAEPVLGAKVSCYNFILPWKRMFEVEVSRK</sequence>
<evidence type="ECO:0000313" key="1">
    <source>
        <dbReference type="EMBL" id="MTT74808.1"/>
    </source>
</evidence>
<accession>A0A7X3BUI6</accession>
<organism evidence="1 4">
    <name type="scientific">Phascolarctobacterium faecium</name>
    <dbReference type="NCBI Taxonomy" id="33025"/>
    <lineage>
        <taxon>Bacteria</taxon>
        <taxon>Bacillati</taxon>
        <taxon>Bacillota</taxon>
        <taxon>Negativicutes</taxon>
        <taxon>Acidaminococcales</taxon>
        <taxon>Acidaminococcaceae</taxon>
        <taxon>Phascolarctobacterium</taxon>
    </lineage>
</organism>
<dbReference type="EMBL" id="WNBM01000001">
    <property type="protein sequence ID" value="MTT74808.1"/>
    <property type="molecule type" value="Genomic_DNA"/>
</dbReference>
<dbReference type="Proteomes" id="UP000443070">
    <property type="component" value="Unassembled WGS sequence"/>
</dbReference>
<dbReference type="OrthoDB" id="9789552at2"/>